<evidence type="ECO:0000313" key="2">
    <source>
        <dbReference type="EMBL" id="GMR46732.1"/>
    </source>
</evidence>
<dbReference type="Pfam" id="PF10327">
    <property type="entry name" value="7TM_GPCR_Sri"/>
    <property type="match status" value="1"/>
</dbReference>
<dbReference type="PANTHER" id="PTHR45830">
    <property type="entry name" value="SERPENTINE RECEPTOR, CLASS I"/>
    <property type="match status" value="1"/>
</dbReference>
<feature type="transmembrane region" description="Helical" evidence="1">
    <location>
        <begin position="73"/>
        <end position="92"/>
    </location>
</feature>
<feature type="transmembrane region" description="Helical" evidence="1">
    <location>
        <begin position="16"/>
        <end position="35"/>
    </location>
</feature>
<keyword evidence="1" id="KW-0472">Membrane</keyword>
<evidence type="ECO:0008006" key="4">
    <source>
        <dbReference type="Google" id="ProtNLM"/>
    </source>
</evidence>
<comment type="caution">
    <text evidence="2">The sequence shown here is derived from an EMBL/GenBank/DDBJ whole genome shotgun (WGS) entry which is preliminary data.</text>
</comment>
<reference evidence="3" key="1">
    <citation type="submission" date="2022-10" db="EMBL/GenBank/DDBJ databases">
        <title>Genome assembly of Pristionchus species.</title>
        <authorList>
            <person name="Yoshida K."/>
            <person name="Sommer R.J."/>
        </authorList>
    </citation>
    <scope>NUCLEOTIDE SEQUENCE [LARGE SCALE GENOMIC DNA]</scope>
    <source>
        <strain evidence="3">RS5460</strain>
    </source>
</reference>
<feature type="transmembrane region" description="Helical" evidence="1">
    <location>
        <begin position="139"/>
        <end position="159"/>
    </location>
</feature>
<feature type="non-terminal residue" evidence="2">
    <location>
        <position position="210"/>
    </location>
</feature>
<keyword evidence="3" id="KW-1185">Reference proteome</keyword>
<accession>A0AAN5CLT6</accession>
<dbReference type="EMBL" id="BTRK01000004">
    <property type="protein sequence ID" value="GMR46732.1"/>
    <property type="molecule type" value="Genomic_DNA"/>
</dbReference>
<sequence length="210" mass="23552">MDNITLHPVWLTVMPHYQHVVGVGTHAFSAIAFYLMLTKTPQRAKPFVKYLMFVQASITLTDFNFGFLEAPIALFPLSGGLCNGILCTWFGLSGHTGIVVMFFSVAFVGISIIYCYHFRLVPIAQVVGQDSMESIRHTVFRVAVFIIYTIPCFLLIGLFRNLKSGSLYVKNNFPSLFYLFEEPGYRAFAYDLSVYPEHTGTVAASTIFVS</sequence>
<protein>
    <recommendedName>
        <fullName evidence="4">G protein-coupled receptor</fullName>
    </recommendedName>
</protein>
<name>A0AAN5CLT6_9BILA</name>
<dbReference type="Proteomes" id="UP001328107">
    <property type="component" value="Unassembled WGS sequence"/>
</dbReference>
<gene>
    <name evidence="2" type="ORF">PMAYCL1PPCAC_16927</name>
</gene>
<dbReference type="InterPro" id="IPR019429">
    <property type="entry name" value="7TM_GPCR_serpentine_rcpt_Sri"/>
</dbReference>
<dbReference type="PANTHER" id="PTHR45830:SF15">
    <property type="entry name" value="SERPENTINE RECEPTOR, CLASS I"/>
    <property type="match status" value="1"/>
</dbReference>
<evidence type="ECO:0000313" key="3">
    <source>
        <dbReference type="Proteomes" id="UP001328107"/>
    </source>
</evidence>
<evidence type="ECO:0000256" key="1">
    <source>
        <dbReference type="SAM" id="Phobius"/>
    </source>
</evidence>
<keyword evidence="1" id="KW-1133">Transmembrane helix</keyword>
<organism evidence="2 3">
    <name type="scientific">Pristionchus mayeri</name>
    <dbReference type="NCBI Taxonomy" id="1317129"/>
    <lineage>
        <taxon>Eukaryota</taxon>
        <taxon>Metazoa</taxon>
        <taxon>Ecdysozoa</taxon>
        <taxon>Nematoda</taxon>
        <taxon>Chromadorea</taxon>
        <taxon>Rhabditida</taxon>
        <taxon>Rhabditina</taxon>
        <taxon>Diplogasteromorpha</taxon>
        <taxon>Diplogasteroidea</taxon>
        <taxon>Neodiplogasteridae</taxon>
        <taxon>Pristionchus</taxon>
    </lineage>
</organism>
<keyword evidence="1" id="KW-0812">Transmembrane</keyword>
<dbReference type="AlphaFoldDB" id="A0AAN5CLT6"/>
<feature type="transmembrane region" description="Helical" evidence="1">
    <location>
        <begin position="99"/>
        <end position="119"/>
    </location>
</feature>
<proteinExistence type="predicted"/>